<dbReference type="GO" id="GO:0000214">
    <property type="term" value="C:tRNA-intron endonuclease complex"/>
    <property type="evidence" value="ECO:0007669"/>
    <property type="project" value="TreeGrafter"/>
</dbReference>
<comment type="catalytic activity">
    <reaction evidence="3">
        <text>pretRNA = a 3'-half-tRNA molecule with a 5'-OH end + a 5'-half-tRNA molecule with a 2',3'-cyclic phosphate end + an intron with a 2',3'-cyclic phosphate and a 5'-hydroxyl terminus.</text>
        <dbReference type="EC" id="4.6.1.16"/>
    </reaction>
</comment>
<dbReference type="PANTHER" id="PTHR21227">
    <property type="entry name" value="TRNA-SPLICING ENDONUCLEASE SUBUNIT SEN2"/>
    <property type="match status" value="1"/>
</dbReference>
<dbReference type="OrthoDB" id="1267612at2759"/>
<comment type="caution">
    <text evidence="6">The sequence shown here is derived from an EMBL/GenBank/DDBJ whole genome shotgun (WGS) entry which is preliminary data.</text>
</comment>
<sequence length="243" mass="27386">MGPRWKGKGAEVKALADPISEIVRQLQSSLICANSRGLLSGTSVLLKADAELTSLLNRACFGRPRVTSEKNEQWFQLSMEEAFYLQYSLKCIKVVDHNDTELNNDVLWKHMTSRKENFPILFKAFSHLRSKNWVVRSGSQYGVDFIAYRHHPALVHSEYAVLVLSAQVGSANGRLRVWSDFHCTLRLCGSVAKTLLVLDIVPQQSCPTSPSCLDNYVVEEKTITRHFELTLCPAEMVNNAFLL</sequence>
<evidence type="ECO:0000313" key="7">
    <source>
        <dbReference type="Proteomes" id="UP000224567"/>
    </source>
</evidence>
<dbReference type="GO" id="GO:0000213">
    <property type="term" value="F:tRNA-intron lyase activity"/>
    <property type="evidence" value="ECO:0007669"/>
    <property type="project" value="UniProtKB-EC"/>
</dbReference>
<feature type="domain" description="tRNA intron endonuclease catalytic" evidence="4">
    <location>
        <begin position="120"/>
        <end position="197"/>
    </location>
</feature>
<dbReference type="Proteomes" id="UP000224567">
    <property type="component" value="Unassembled WGS sequence"/>
</dbReference>
<dbReference type="EMBL" id="MLFT02000006">
    <property type="protein sequence ID" value="PHT45649.1"/>
    <property type="molecule type" value="Genomic_DNA"/>
</dbReference>
<dbReference type="EC" id="4.6.1.16" evidence="2"/>
<comment type="similarity">
    <text evidence="1">Belongs to the tRNA-intron endonuclease family.</text>
</comment>
<evidence type="ECO:0000259" key="5">
    <source>
        <dbReference type="Pfam" id="PF02778"/>
    </source>
</evidence>
<name>A0A2G2WKE8_CAPBA</name>
<dbReference type="InterPro" id="IPR011856">
    <property type="entry name" value="tRNA_endonuc-like_dom_sf"/>
</dbReference>
<dbReference type="CDD" id="cd22363">
    <property type="entry name" value="tRNA-intron_lyase_C"/>
    <property type="match status" value="1"/>
</dbReference>
<evidence type="ECO:0000256" key="3">
    <source>
        <dbReference type="ARBA" id="ARBA00034031"/>
    </source>
</evidence>
<evidence type="ECO:0000313" key="6">
    <source>
        <dbReference type="EMBL" id="PHT45649.1"/>
    </source>
</evidence>
<organism evidence="6 7">
    <name type="scientific">Capsicum baccatum</name>
    <name type="common">Peruvian pepper</name>
    <dbReference type="NCBI Taxonomy" id="33114"/>
    <lineage>
        <taxon>Eukaryota</taxon>
        <taxon>Viridiplantae</taxon>
        <taxon>Streptophyta</taxon>
        <taxon>Embryophyta</taxon>
        <taxon>Tracheophyta</taxon>
        <taxon>Spermatophyta</taxon>
        <taxon>Magnoliopsida</taxon>
        <taxon>eudicotyledons</taxon>
        <taxon>Gunneridae</taxon>
        <taxon>Pentapetalae</taxon>
        <taxon>asterids</taxon>
        <taxon>lamiids</taxon>
        <taxon>Solanales</taxon>
        <taxon>Solanaceae</taxon>
        <taxon>Solanoideae</taxon>
        <taxon>Capsiceae</taxon>
        <taxon>Capsicum</taxon>
    </lineage>
</organism>
<dbReference type="InterPro" id="IPR006678">
    <property type="entry name" value="tRNA_intron_Endonuc_N"/>
</dbReference>
<keyword evidence="7" id="KW-1185">Reference proteome</keyword>
<dbReference type="STRING" id="33114.A0A2G2WKE8"/>
<dbReference type="PANTHER" id="PTHR21227:SF4">
    <property type="entry name" value="TRNA-INTRON LYASE"/>
    <property type="match status" value="1"/>
</dbReference>
<dbReference type="GO" id="GO:0000379">
    <property type="term" value="P:tRNA-type intron splice site recognition and cleavage"/>
    <property type="evidence" value="ECO:0007669"/>
    <property type="project" value="TreeGrafter"/>
</dbReference>
<dbReference type="SUPFAM" id="SSF53032">
    <property type="entry name" value="tRNA-intron endonuclease catalytic domain-like"/>
    <property type="match status" value="1"/>
</dbReference>
<keyword evidence="6" id="KW-0255">Endonuclease</keyword>
<feature type="domain" description="tRNA intron endonuclease N-terminal" evidence="5">
    <location>
        <begin position="36"/>
        <end position="106"/>
    </location>
</feature>
<evidence type="ECO:0000256" key="1">
    <source>
        <dbReference type="ARBA" id="ARBA00008078"/>
    </source>
</evidence>
<dbReference type="InterPro" id="IPR006677">
    <property type="entry name" value="tRNA_intron_Endonuc_cat-like"/>
</dbReference>
<accession>A0A2G2WKE8</accession>
<protein>
    <recommendedName>
        <fullName evidence="2">tRNA-intron lyase</fullName>
        <ecNumber evidence="2">4.6.1.16</ecNumber>
    </recommendedName>
</protein>
<evidence type="ECO:0000256" key="2">
    <source>
        <dbReference type="ARBA" id="ARBA00012573"/>
    </source>
</evidence>
<dbReference type="Pfam" id="PF01974">
    <property type="entry name" value="tRNA_int_endo"/>
    <property type="match status" value="1"/>
</dbReference>
<keyword evidence="6" id="KW-0540">Nuclease</keyword>
<dbReference type="AlphaFoldDB" id="A0A2G2WKE8"/>
<dbReference type="Pfam" id="PF02778">
    <property type="entry name" value="tRNA_int_endo_N"/>
    <property type="match status" value="1"/>
</dbReference>
<keyword evidence="6" id="KW-0378">Hydrolase</keyword>
<dbReference type="Gene3D" id="3.40.1350.10">
    <property type="match status" value="1"/>
</dbReference>
<reference evidence="6 7" key="1">
    <citation type="journal article" date="2017" name="Genome Biol.">
        <title>New reference genome sequences of hot pepper reveal the massive evolution of plant disease-resistance genes by retroduplication.</title>
        <authorList>
            <person name="Kim S."/>
            <person name="Park J."/>
            <person name="Yeom S.I."/>
            <person name="Kim Y.M."/>
            <person name="Seo E."/>
            <person name="Kim K.T."/>
            <person name="Kim M.S."/>
            <person name="Lee J.M."/>
            <person name="Cheong K."/>
            <person name="Shin H.S."/>
            <person name="Kim S.B."/>
            <person name="Han K."/>
            <person name="Lee J."/>
            <person name="Park M."/>
            <person name="Lee H.A."/>
            <person name="Lee H.Y."/>
            <person name="Lee Y."/>
            <person name="Oh S."/>
            <person name="Lee J.H."/>
            <person name="Choi E."/>
            <person name="Choi E."/>
            <person name="Lee S.E."/>
            <person name="Jeon J."/>
            <person name="Kim H."/>
            <person name="Choi G."/>
            <person name="Song H."/>
            <person name="Lee J."/>
            <person name="Lee S.C."/>
            <person name="Kwon J.K."/>
            <person name="Lee H.Y."/>
            <person name="Koo N."/>
            <person name="Hong Y."/>
            <person name="Kim R.W."/>
            <person name="Kang W.H."/>
            <person name="Huh J.H."/>
            <person name="Kang B.C."/>
            <person name="Yang T.J."/>
            <person name="Lee Y.H."/>
            <person name="Bennetzen J.L."/>
            <person name="Choi D."/>
        </authorList>
    </citation>
    <scope>NUCLEOTIDE SEQUENCE [LARGE SCALE GENOMIC DNA]</scope>
    <source>
        <strain evidence="7">cv. PBC81</strain>
    </source>
</reference>
<dbReference type="GO" id="GO:0005737">
    <property type="term" value="C:cytoplasm"/>
    <property type="evidence" value="ECO:0007669"/>
    <property type="project" value="TreeGrafter"/>
</dbReference>
<dbReference type="InterPro" id="IPR006676">
    <property type="entry name" value="tRNA_splic"/>
</dbReference>
<evidence type="ECO:0000259" key="4">
    <source>
        <dbReference type="Pfam" id="PF01974"/>
    </source>
</evidence>
<gene>
    <name evidence="6" type="ORF">CQW23_14807</name>
</gene>
<dbReference type="Gene3D" id="3.40.1170.20">
    <property type="entry name" value="tRNA intron endonuclease, N-terminal domain"/>
    <property type="match status" value="1"/>
</dbReference>
<reference evidence="7" key="2">
    <citation type="journal article" date="2017" name="J. Anim. Genet.">
        <title>Multiple reference genome sequences of hot pepper reveal the massive evolution of plant disease resistance genes by retroduplication.</title>
        <authorList>
            <person name="Kim S."/>
            <person name="Park J."/>
            <person name="Yeom S.-I."/>
            <person name="Kim Y.-M."/>
            <person name="Seo E."/>
            <person name="Kim K.-T."/>
            <person name="Kim M.-S."/>
            <person name="Lee J.M."/>
            <person name="Cheong K."/>
            <person name="Shin H.-S."/>
            <person name="Kim S.-B."/>
            <person name="Han K."/>
            <person name="Lee J."/>
            <person name="Park M."/>
            <person name="Lee H.-A."/>
            <person name="Lee H.-Y."/>
            <person name="Lee Y."/>
            <person name="Oh S."/>
            <person name="Lee J.H."/>
            <person name="Choi E."/>
            <person name="Choi E."/>
            <person name="Lee S.E."/>
            <person name="Jeon J."/>
            <person name="Kim H."/>
            <person name="Choi G."/>
            <person name="Song H."/>
            <person name="Lee J."/>
            <person name="Lee S.-C."/>
            <person name="Kwon J.-K."/>
            <person name="Lee H.-Y."/>
            <person name="Koo N."/>
            <person name="Hong Y."/>
            <person name="Kim R.W."/>
            <person name="Kang W.-H."/>
            <person name="Huh J.H."/>
            <person name="Kang B.-C."/>
            <person name="Yang T.-J."/>
            <person name="Lee Y.-H."/>
            <person name="Bennetzen J.L."/>
            <person name="Choi D."/>
        </authorList>
    </citation>
    <scope>NUCLEOTIDE SEQUENCE [LARGE SCALE GENOMIC DNA]</scope>
    <source>
        <strain evidence="7">cv. PBC81</strain>
    </source>
</reference>
<dbReference type="InterPro" id="IPR036167">
    <property type="entry name" value="tRNA_intron_Endo_cat-like_sf"/>
</dbReference>
<dbReference type="GO" id="GO:0003676">
    <property type="term" value="F:nucleic acid binding"/>
    <property type="evidence" value="ECO:0007669"/>
    <property type="project" value="InterPro"/>
</dbReference>
<proteinExistence type="inferred from homology"/>